<dbReference type="EMBL" id="JALKCG010000008">
    <property type="protein sequence ID" value="MCK0209696.1"/>
    <property type="molecule type" value="Genomic_DNA"/>
</dbReference>
<comment type="similarity">
    <text evidence="2">Belongs to the CPA3 antiporters (TC 2.A.63) subunit E family.</text>
</comment>
<evidence type="ECO:0000256" key="2">
    <source>
        <dbReference type="ARBA" id="ARBA00006228"/>
    </source>
</evidence>
<evidence type="ECO:0000256" key="1">
    <source>
        <dbReference type="ARBA" id="ARBA00004651"/>
    </source>
</evidence>
<evidence type="ECO:0000256" key="6">
    <source>
        <dbReference type="ARBA" id="ARBA00023136"/>
    </source>
</evidence>
<protein>
    <submittedName>
        <fullName evidence="8">Na+/H+ antiporter subunit E</fullName>
    </submittedName>
</protein>
<evidence type="ECO:0000313" key="9">
    <source>
        <dbReference type="Proteomes" id="UP001202867"/>
    </source>
</evidence>
<proteinExistence type="inferred from homology"/>
<organism evidence="8 9">
    <name type="scientific">Ancylobacter koreensis</name>
    <dbReference type="NCBI Taxonomy" id="266121"/>
    <lineage>
        <taxon>Bacteria</taxon>
        <taxon>Pseudomonadati</taxon>
        <taxon>Pseudomonadota</taxon>
        <taxon>Alphaproteobacteria</taxon>
        <taxon>Hyphomicrobiales</taxon>
        <taxon>Xanthobacteraceae</taxon>
        <taxon>Ancylobacter</taxon>
    </lineage>
</organism>
<evidence type="ECO:0000256" key="5">
    <source>
        <dbReference type="ARBA" id="ARBA00022989"/>
    </source>
</evidence>
<name>A0ABT0DQY8_9HYPH</name>
<feature type="region of interest" description="Disordered" evidence="7">
    <location>
        <begin position="1"/>
        <end position="20"/>
    </location>
</feature>
<dbReference type="PANTHER" id="PTHR34584:SF1">
    <property type="entry name" value="NA(+)_H(+) ANTIPORTER SUBUNIT E1"/>
    <property type="match status" value="1"/>
</dbReference>
<dbReference type="RefSeq" id="WP_247202196.1">
    <property type="nucleotide sequence ID" value="NZ_JALKCG010000008.1"/>
</dbReference>
<evidence type="ECO:0000256" key="4">
    <source>
        <dbReference type="ARBA" id="ARBA00022692"/>
    </source>
</evidence>
<evidence type="ECO:0000256" key="7">
    <source>
        <dbReference type="SAM" id="MobiDB-lite"/>
    </source>
</evidence>
<dbReference type="Pfam" id="PF01899">
    <property type="entry name" value="MNHE"/>
    <property type="match status" value="1"/>
</dbReference>
<sequence length="182" mass="18983">MPKAPRHLSRRESARRPRPARLASGLARAAGFLLLWLALHGAAPKDLPVGVLAAVTAAGLSLRLLPPSGRRLDLGALARLALAFPVQSLRAGLDVARRALSPHPKLAPGLVAVPARLPEGTAREAFHAWYSLQPGTLPVAADAATTLVHALDTAQPVAEDYAAGEAAFAALAREPKREHGNG</sequence>
<keyword evidence="6" id="KW-0472">Membrane</keyword>
<reference evidence="9" key="2">
    <citation type="submission" date="2023-07" db="EMBL/GenBank/DDBJ databases">
        <title>Ancylobacter moscoviensis sp. nov., facultatively methylotrophic bacteria from activated sludge and the reclassification of Starkeya novella (Starkey 1934) Kelly et al. 2000 as Ancylobacter novellus comb. nov., Starkeya koreensis Im et al. 2006 as Ancylobacter koreensis comb.nov., Angulomicrobium tetraedrale Vasil'eva et al. 1986 as Ancylobacter tetraedralis comb. nov., Angulomicrobium amanitiforme Fritz et al. 2004 as Ancylobacter amanitiformis comb. nov. and Methylorhabdus multivorans Doronina et al. 1996 as Ancylobacter multivorans comb. nov. and emended description of the genus Ancylobacter.</title>
        <authorList>
            <person name="Doronina N."/>
            <person name="Chemodurova A."/>
            <person name="Grouzdev D."/>
            <person name="Koziaeva V."/>
            <person name="Shi W."/>
            <person name="Wu L."/>
            <person name="Kaparullina E."/>
        </authorList>
    </citation>
    <scope>NUCLEOTIDE SEQUENCE [LARGE SCALE GENOMIC DNA]</scope>
    <source>
        <strain evidence="9">Jip08</strain>
    </source>
</reference>
<comment type="caution">
    <text evidence="8">The sequence shown here is derived from an EMBL/GenBank/DDBJ whole genome shotgun (WGS) entry which is preliminary data.</text>
</comment>
<keyword evidence="3" id="KW-1003">Cell membrane</keyword>
<comment type="subcellular location">
    <subcellularLocation>
        <location evidence="1">Cell membrane</location>
        <topology evidence="1">Multi-pass membrane protein</topology>
    </subcellularLocation>
</comment>
<gene>
    <name evidence="8" type="ORF">MWN33_16810</name>
</gene>
<dbReference type="Proteomes" id="UP001202867">
    <property type="component" value="Unassembled WGS sequence"/>
</dbReference>
<accession>A0ABT0DQY8</accession>
<dbReference type="PANTHER" id="PTHR34584">
    <property type="entry name" value="NA(+)/H(+) ANTIPORTER SUBUNIT E1"/>
    <property type="match status" value="1"/>
</dbReference>
<evidence type="ECO:0000313" key="8">
    <source>
        <dbReference type="EMBL" id="MCK0209696.1"/>
    </source>
</evidence>
<keyword evidence="5" id="KW-1133">Transmembrane helix</keyword>
<keyword evidence="4" id="KW-0812">Transmembrane</keyword>
<evidence type="ECO:0000256" key="3">
    <source>
        <dbReference type="ARBA" id="ARBA00022475"/>
    </source>
</evidence>
<keyword evidence="9" id="KW-1185">Reference proteome</keyword>
<reference evidence="8 9" key="1">
    <citation type="submission" date="2022-04" db="EMBL/GenBank/DDBJ databases">
        <authorList>
            <person name="Grouzdev D.S."/>
            <person name="Pantiukh K.S."/>
            <person name="Krutkina M.S."/>
        </authorList>
    </citation>
    <scope>NUCLEOTIDE SEQUENCE [LARGE SCALE GENOMIC DNA]</scope>
    <source>
        <strain evidence="8 9">Jip08</strain>
    </source>
</reference>
<dbReference type="InterPro" id="IPR002758">
    <property type="entry name" value="Cation_antiport_E"/>
</dbReference>